<reference evidence="3 4" key="1">
    <citation type="submission" date="2020-08" db="EMBL/GenBank/DDBJ databases">
        <title>Sequencing the genomes of 1000 actinobacteria strains.</title>
        <authorList>
            <person name="Klenk H.-P."/>
        </authorList>
    </citation>
    <scope>NUCLEOTIDE SEQUENCE [LARGE SCALE GENOMIC DNA]</scope>
    <source>
        <strain evidence="3 4">DSM 41654</strain>
    </source>
</reference>
<keyword evidence="4" id="KW-1185">Reference proteome</keyword>
<protein>
    <submittedName>
        <fullName evidence="3">Spy/CpxP family protein refolding chaperone</fullName>
    </submittedName>
</protein>
<sequence length="72" mass="6953">MKKRSMLAVASLAVGFAASLAAPAAHAATSVGDGKTPNLMGNNTLLDPLLGAHHSAPETAPTSSTTGGLLGG</sequence>
<gene>
    <name evidence="3" type="ORF">FHR34_004031</name>
</gene>
<proteinExistence type="predicted"/>
<evidence type="ECO:0000313" key="4">
    <source>
        <dbReference type="Proteomes" id="UP000540506"/>
    </source>
</evidence>
<feature type="region of interest" description="Disordered" evidence="1">
    <location>
        <begin position="27"/>
        <end position="72"/>
    </location>
</feature>
<dbReference type="AlphaFoldDB" id="A0A7W7R3Z9"/>
<feature type="compositionally biased region" description="Low complexity" evidence="1">
    <location>
        <begin position="57"/>
        <end position="72"/>
    </location>
</feature>
<evidence type="ECO:0000256" key="2">
    <source>
        <dbReference type="SAM" id="SignalP"/>
    </source>
</evidence>
<comment type="caution">
    <text evidence="3">The sequence shown here is derived from an EMBL/GenBank/DDBJ whole genome shotgun (WGS) entry which is preliminary data.</text>
</comment>
<accession>A0A7W7R3Z9</accession>
<organism evidence="3 4">
    <name type="scientific">Kitasatospora kifunensis</name>
    <name type="common">Streptomyces kifunensis</name>
    <dbReference type="NCBI Taxonomy" id="58351"/>
    <lineage>
        <taxon>Bacteria</taxon>
        <taxon>Bacillati</taxon>
        <taxon>Actinomycetota</taxon>
        <taxon>Actinomycetes</taxon>
        <taxon>Kitasatosporales</taxon>
        <taxon>Streptomycetaceae</taxon>
        <taxon>Kitasatospora</taxon>
    </lineage>
</organism>
<evidence type="ECO:0000256" key="1">
    <source>
        <dbReference type="SAM" id="MobiDB-lite"/>
    </source>
</evidence>
<evidence type="ECO:0000313" key="3">
    <source>
        <dbReference type="EMBL" id="MBB4925038.1"/>
    </source>
</evidence>
<dbReference type="RefSeq" id="WP_184936904.1">
    <property type="nucleotide sequence ID" value="NZ_JACHJV010000001.1"/>
</dbReference>
<dbReference type="EMBL" id="JACHJV010000001">
    <property type="protein sequence ID" value="MBB4925038.1"/>
    <property type="molecule type" value="Genomic_DNA"/>
</dbReference>
<feature type="chain" id="PRO_5031194588" evidence="2">
    <location>
        <begin position="28"/>
        <end position="72"/>
    </location>
</feature>
<dbReference type="Proteomes" id="UP000540506">
    <property type="component" value="Unassembled WGS sequence"/>
</dbReference>
<name>A0A7W7R3Z9_KITKI</name>
<feature type="signal peptide" evidence="2">
    <location>
        <begin position="1"/>
        <end position="27"/>
    </location>
</feature>
<keyword evidence="2" id="KW-0732">Signal</keyword>